<dbReference type="Proteomes" id="UP001549146">
    <property type="component" value="Unassembled WGS sequence"/>
</dbReference>
<evidence type="ECO:0000313" key="3">
    <source>
        <dbReference type="EMBL" id="MET3731388.1"/>
    </source>
</evidence>
<feature type="domain" description="Peptidase C45 hydrolase" evidence="2">
    <location>
        <begin position="164"/>
        <end position="391"/>
    </location>
</feature>
<reference evidence="3 4" key="1">
    <citation type="submission" date="2024-06" db="EMBL/GenBank/DDBJ databases">
        <title>Genomic Encyclopedia of Type Strains, Phase IV (KMG-IV): sequencing the most valuable type-strain genomes for metagenomic binning, comparative biology and taxonomic classification.</title>
        <authorList>
            <person name="Goeker M."/>
        </authorList>
    </citation>
    <scope>NUCLEOTIDE SEQUENCE [LARGE SCALE GENOMIC DNA]</scope>
    <source>
        <strain evidence="3 4">DSM 29388</strain>
    </source>
</reference>
<dbReference type="Pfam" id="PF03417">
    <property type="entry name" value="AAT"/>
    <property type="match status" value="1"/>
</dbReference>
<dbReference type="SUPFAM" id="SSF48452">
    <property type="entry name" value="TPR-like"/>
    <property type="match status" value="1"/>
</dbReference>
<dbReference type="InterPro" id="IPR047803">
    <property type="entry name" value="DCD1A/B-like"/>
</dbReference>
<keyword evidence="1" id="KW-0802">TPR repeat</keyword>
<evidence type="ECO:0000259" key="2">
    <source>
        <dbReference type="Pfam" id="PF03417"/>
    </source>
</evidence>
<protein>
    <submittedName>
        <fullName evidence="3">Choloylglycine hydrolase</fullName>
    </submittedName>
</protein>
<dbReference type="PANTHER" id="PTHR35190:SF2">
    <property type="entry name" value="PROTEIN DCD1B"/>
    <property type="match status" value="1"/>
</dbReference>
<dbReference type="Gene3D" id="1.25.40.10">
    <property type="entry name" value="Tetratricopeptide repeat domain"/>
    <property type="match status" value="1"/>
</dbReference>
<dbReference type="InterPro" id="IPR019734">
    <property type="entry name" value="TPR_rpt"/>
</dbReference>
<dbReference type="EMBL" id="JBEPMO010000004">
    <property type="protein sequence ID" value="MET3731388.1"/>
    <property type="molecule type" value="Genomic_DNA"/>
</dbReference>
<dbReference type="InterPro" id="IPR011990">
    <property type="entry name" value="TPR-like_helical_dom_sf"/>
</dbReference>
<dbReference type="NCBIfam" id="NF040521">
    <property type="entry name" value="C45_proenzyme"/>
    <property type="match status" value="1"/>
</dbReference>
<organism evidence="3 4">
    <name type="scientific">Moheibacter stercoris</name>
    <dbReference type="NCBI Taxonomy" id="1628251"/>
    <lineage>
        <taxon>Bacteria</taxon>
        <taxon>Pseudomonadati</taxon>
        <taxon>Bacteroidota</taxon>
        <taxon>Flavobacteriia</taxon>
        <taxon>Flavobacteriales</taxon>
        <taxon>Weeksellaceae</taxon>
        <taxon>Moheibacter</taxon>
    </lineage>
</organism>
<accession>A0ABV2LV50</accession>
<dbReference type="RefSeq" id="WP_354507604.1">
    <property type="nucleotide sequence ID" value="NZ_JBEPMO010000004.1"/>
</dbReference>
<dbReference type="Gene3D" id="3.60.60.10">
    <property type="entry name" value="Penicillin V Acylase, Chain A"/>
    <property type="match status" value="1"/>
</dbReference>
<proteinExistence type="predicted"/>
<dbReference type="PROSITE" id="PS50005">
    <property type="entry name" value="TPR"/>
    <property type="match status" value="1"/>
</dbReference>
<dbReference type="PANTHER" id="PTHR35190">
    <property type="entry name" value="PROTEIN DCD1B"/>
    <property type="match status" value="1"/>
</dbReference>
<sequence>MKNIPQVAVNESLNFERIEIDKDAYLVGNNRFQKNPFGIWELYLEGSPYERGIANGKLAEEYIYNQEKVFVDRVKELVPSKFQQGLVRGFLRFFNRKLDKHVTDEYKEEIFGISQYTSKEFEFVAPNYWRTLYFHAAHDIGHALQDLAMVGCTSFAAWGNQSADGKLILGRNFDFYVSDEFAENKIIAFINPTDGHKHAILTWPGMIGVVSGMNEKGLTITINAGKSSIPLVAKTPISILAREILQYASNFEQAIEIAKKREVFVAESIMVGSAEDGSAILIEVSPKKMDVFQVENSAELLVCSNHFQSNLYETDKRNLNAIQNSHSQYRFDRMNELVEKNPPITPELAAEFLRNQNGLKDQNIGMGNEKSINQLLSHHGVIFQPEDRLMWVSANPFQLGAFVAYDLDEVFQKMENSTKPLTLYVDSLTIAEDPFVHSLELKNYEEFKKKLQYIQEKINTKEKIEASDLIHFIELNPEFWKAHFMVGEYYFVQKEYENALIHYRNALEKEITTVPDREFLLKRIQKSERKLN</sequence>
<gene>
    <name evidence="3" type="ORF">ABID46_000957</name>
</gene>
<dbReference type="GO" id="GO:0016787">
    <property type="term" value="F:hydrolase activity"/>
    <property type="evidence" value="ECO:0007669"/>
    <property type="project" value="UniProtKB-KW"/>
</dbReference>
<evidence type="ECO:0000313" key="4">
    <source>
        <dbReference type="Proteomes" id="UP001549146"/>
    </source>
</evidence>
<evidence type="ECO:0000256" key="1">
    <source>
        <dbReference type="PROSITE-ProRule" id="PRU00339"/>
    </source>
</evidence>
<name>A0ABV2LV50_9FLAO</name>
<comment type="caution">
    <text evidence="3">The sequence shown here is derived from an EMBL/GenBank/DDBJ whole genome shotgun (WGS) entry which is preliminary data.</text>
</comment>
<dbReference type="InterPro" id="IPR005079">
    <property type="entry name" value="Peptidase_C45_hydrolase"/>
</dbReference>
<keyword evidence="4" id="KW-1185">Reference proteome</keyword>
<dbReference type="InterPro" id="IPR047794">
    <property type="entry name" value="C45_proenzyme-like"/>
</dbReference>
<keyword evidence="3" id="KW-0378">Hydrolase</keyword>
<feature type="repeat" description="TPR" evidence="1">
    <location>
        <begin position="480"/>
        <end position="513"/>
    </location>
</feature>